<dbReference type="InterPro" id="IPR056003">
    <property type="entry name" value="CT398_CC_hairpin"/>
</dbReference>
<evidence type="ECO:0000259" key="2">
    <source>
        <dbReference type="Pfam" id="PF02591"/>
    </source>
</evidence>
<evidence type="ECO:0000313" key="5">
    <source>
        <dbReference type="Proteomes" id="UP000177230"/>
    </source>
</evidence>
<dbReference type="Gene3D" id="1.10.287.1490">
    <property type="match status" value="1"/>
</dbReference>
<gene>
    <name evidence="4" type="ORF">A2024_08955</name>
</gene>
<proteinExistence type="predicted"/>
<feature type="coiled-coil region" evidence="1">
    <location>
        <begin position="32"/>
        <end position="80"/>
    </location>
</feature>
<evidence type="ECO:0000256" key="1">
    <source>
        <dbReference type="SAM" id="Coils"/>
    </source>
</evidence>
<dbReference type="Pfam" id="PF24481">
    <property type="entry name" value="CT398_CC"/>
    <property type="match status" value="1"/>
</dbReference>
<feature type="domain" description="C4-type zinc ribbon" evidence="2">
    <location>
        <begin position="198"/>
        <end position="230"/>
    </location>
</feature>
<dbReference type="InterPro" id="IPR052376">
    <property type="entry name" value="Oxidative_Scav/Glycosyltrans"/>
</dbReference>
<accession>A0A1F5R7R7</accession>
<dbReference type="PANTHER" id="PTHR39082">
    <property type="entry name" value="PHOSPHOLIPASE C-BETA-2-RELATED"/>
    <property type="match status" value="1"/>
</dbReference>
<organism evidence="4 5">
    <name type="scientific">Candidatus Edwardsbacteria bacterium GWF2_54_11</name>
    <dbReference type="NCBI Taxonomy" id="1817851"/>
    <lineage>
        <taxon>Bacteria</taxon>
        <taxon>Candidatus Edwardsiibacteriota</taxon>
    </lineage>
</organism>
<sequence length="238" mass="27193">MRETLQAIYQIQKLDDLIRDNQGRLDQIPKDIADIQERLKESRSRLDEVNRQQEDLARQKKALEQEVEQTSSNIKKHQTQLLSVKTNKEYTTMLHEIEGEKKKTSDIEEQILTIMESLEKLGLQETEEKNIFKLAEAQSQGKQQEMGKEAAGLSARVEELRKNKQEALAGLPKDILAMYDKIGKARNGTAVVAVKSTTCGGCFGNLPTQLLNRIRDMDKIITCENCGRILIWQDPKQQ</sequence>
<dbReference type="InterPro" id="IPR003743">
    <property type="entry name" value="Zf-RING_7"/>
</dbReference>
<dbReference type="Pfam" id="PF02591">
    <property type="entry name" value="Zn_ribbon_9"/>
    <property type="match status" value="1"/>
</dbReference>
<name>A0A1F5R7R7_9BACT</name>
<protein>
    <submittedName>
        <fullName evidence="4">Uncharacterized protein</fullName>
    </submittedName>
</protein>
<evidence type="ECO:0000313" key="4">
    <source>
        <dbReference type="EMBL" id="OGF10469.1"/>
    </source>
</evidence>
<feature type="domain" description="CT398-like coiled coil hairpin" evidence="3">
    <location>
        <begin position="12"/>
        <end position="184"/>
    </location>
</feature>
<dbReference type="Proteomes" id="UP000177230">
    <property type="component" value="Unassembled WGS sequence"/>
</dbReference>
<evidence type="ECO:0000259" key="3">
    <source>
        <dbReference type="Pfam" id="PF24481"/>
    </source>
</evidence>
<keyword evidence="1" id="KW-0175">Coiled coil</keyword>
<comment type="caution">
    <text evidence="4">The sequence shown here is derived from an EMBL/GenBank/DDBJ whole genome shotgun (WGS) entry which is preliminary data.</text>
</comment>
<dbReference type="EMBL" id="MFFM01000038">
    <property type="protein sequence ID" value="OGF10469.1"/>
    <property type="molecule type" value="Genomic_DNA"/>
</dbReference>
<dbReference type="PANTHER" id="PTHR39082:SF1">
    <property type="entry name" value="SCAVENGER RECEPTOR CLASS A MEMBER 3"/>
    <property type="match status" value="1"/>
</dbReference>
<dbReference type="AlphaFoldDB" id="A0A1F5R7R7"/>
<reference evidence="4 5" key="1">
    <citation type="journal article" date="2016" name="Nat. Commun.">
        <title>Thousands of microbial genomes shed light on interconnected biogeochemical processes in an aquifer system.</title>
        <authorList>
            <person name="Anantharaman K."/>
            <person name="Brown C.T."/>
            <person name="Hug L.A."/>
            <person name="Sharon I."/>
            <person name="Castelle C.J."/>
            <person name="Probst A.J."/>
            <person name="Thomas B.C."/>
            <person name="Singh A."/>
            <person name="Wilkins M.J."/>
            <person name="Karaoz U."/>
            <person name="Brodie E.L."/>
            <person name="Williams K.H."/>
            <person name="Hubbard S.S."/>
            <person name="Banfield J.F."/>
        </authorList>
    </citation>
    <scope>NUCLEOTIDE SEQUENCE [LARGE SCALE GENOMIC DNA]</scope>
</reference>